<gene>
    <name evidence="2" type="ordered locus">TVNIR_3234</name>
</gene>
<sequence length="43" mass="4638">MEEAPVHPTRVPLISPSSRHSSTNSRFAAFSAAALFLRKSAIV</sequence>
<dbReference type="HOGENOM" id="CLU_3240860_0_0_6"/>
<accession>L0E0Z9</accession>
<dbReference type="AlphaFoldDB" id="L0E0Z9"/>
<dbReference type="Proteomes" id="UP000010809">
    <property type="component" value="Chromosome"/>
</dbReference>
<organism evidence="2 3">
    <name type="scientific">Thioalkalivibrio nitratireducens (strain DSM 14787 / UNIQEM 213 / ALEN2)</name>
    <dbReference type="NCBI Taxonomy" id="1255043"/>
    <lineage>
        <taxon>Bacteria</taxon>
        <taxon>Pseudomonadati</taxon>
        <taxon>Pseudomonadota</taxon>
        <taxon>Gammaproteobacteria</taxon>
        <taxon>Chromatiales</taxon>
        <taxon>Ectothiorhodospiraceae</taxon>
        <taxon>Thioalkalivibrio</taxon>
    </lineage>
</organism>
<evidence type="ECO:0000256" key="1">
    <source>
        <dbReference type="SAM" id="MobiDB-lite"/>
    </source>
</evidence>
<dbReference type="EMBL" id="CP003989">
    <property type="protein sequence ID" value="AGA34870.1"/>
    <property type="molecule type" value="Genomic_DNA"/>
</dbReference>
<keyword evidence="3" id="KW-1185">Reference proteome</keyword>
<feature type="region of interest" description="Disordered" evidence="1">
    <location>
        <begin position="1"/>
        <end position="22"/>
    </location>
</feature>
<evidence type="ECO:0000313" key="2">
    <source>
        <dbReference type="EMBL" id="AGA34870.1"/>
    </source>
</evidence>
<dbReference type="KEGG" id="tni:TVNIR_3234"/>
<dbReference type="PATRIC" id="fig|1255043.3.peg.3263"/>
<protein>
    <submittedName>
        <fullName evidence="2">Uncharacterized protein</fullName>
    </submittedName>
</protein>
<reference evidence="2" key="1">
    <citation type="submission" date="2015-12" db="EMBL/GenBank/DDBJ databases">
        <authorList>
            <person name="Tikhonova T.V."/>
            <person name="Pavlov A.R."/>
            <person name="Beletsky A.V."/>
            <person name="Mardanov A.V."/>
            <person name="Sorokin D.Y."/>
            <person name="Ravin N.V."/>
            <person name="Popov V.O."/>
        </authorList>
    </citation>
    <scope>NUCLEOTIDE SEQUENCE</scope>
    <source>
        <strain evidence="2">DSM 14787</strain>
    </source>
</reference>
<proteinExistence type="predicted"/>
<name>L0E0Z9_THIND</name>
<evidence type="ECO:0000313" key="3">
    <source>
        <dbReference type="Proteomes" id="UP000010809"/>
    </source>
</evidence>